<evidence type="ECO:0000313" key="2">
    <source>
        <dbReference type="Proteomes" id="UP000264313"/>
    </source>
</evidence>
<dbReference type="Pfam" id="PF14070">
    <property type="entry name" value="YjfB_motility"/>
    <property type="match status" value="1"/>
</dbReference>
<protein>
    <submittedName>
        <fullName evidence="1">Putative motility protein</fullName>
    </submittedName>
</protein>
<proteinExistence type="predicted"/>
<organism evidence="1 2">
    <name type="scientific">Methylotenera mobilis</name>
    <dbReference type="NCBI Taxonomy" id="359408"/>
    <lineage>
        <taxon>Bacteria</taxon>
        <taxon>Pseudomonadati</taxon>
        <taxon>Pseudomonadota</taxon>
        <taxon>Betaproteobacteria</taxon>
        <taxon>Nitrosomonadales</taxon>
        <taxon>Methylophilaceae</taxon>
        <taxon>Methylotenera</taxon>
    </lineage>
</organism>
<dbReference type="Proteomes" id="UP000264313">
    <property type="component" value="Unassembled WGS sequence"/>
</dbReference>
<gene>
    <name evidence="1" type="ORF">DCW48_05490</name>
</gene>
<comment type="caution">
    <text evidence="1">The sequence shown here is derived from an EMBL/GenBank/DDBJ whole genome shotgun (WGS) entry which is preliminary data.</text>
</comment>
<dbReference type="EMBL" id="DNAA01000134">
    <property type="protein sequence ID" value="HBA09050.1"/>
    <property type="molecule type" value="Genomic_DNA"/>
</dbReference>
<sequence length="64" mass="6605">MDVSGIAAAASNLAQYKTATDVQLAVFKKAIDISAQSSLQLIQAATQSLPNNPPNLGNSIDTFA</sequence>
<name>A0A351RAH9_9PROT</name>
<accession>A0A351RAH9</accession>
<dbReference type="STRING" id="1132855.GCA_000384255_00624"/>
<reference evidence="1 2" key="1">
    <citation type="journal article" date="2018" name="Nat. Biotechnol.">
        <title>A standardized bacterial taxonomy based on genome phylogeny substantially revises the tree of life.</title>
        <authorList>
            <person name="Parks D.H."/>
            <person name="Chuvochina M."/>
            <person name="Waite D.W."/>
            <person name="Rinke C."/>
            <person name="Skarshewski A."/>
            <person name="Chaumeil P.A."/>
            <person name="Hugenholtz P."/>
        </authorList>
    </citation>
    <scope>NUCLEOTIDE SEQUENCE [LARGE SCALE GENOMIC DNA]</scope>
    <source>
        <strain evidence="1">UBA9958</strain>
    </source>
</reference>
<evidence type="ECO:0000313" key="1">
    <source>
        <dbReference type="EMBL" id="HBA09050.1"/>
    </source>
</evidence>
<dbReference type="AlphaFoldDB" id="A0A351RAH9"/>
<dbReference type="InterPro" id="IPR025906">
    <property type="entry name" value="YjfB_motility"/>
</dbReference>